<dbReference type="EMBL" id="BKAR01000014">
    <property type="protein sequence ID" value="GEP84733.1"/>
    <property type="molecule type" value="Genomic_DNA"/>
</dbReference>
<gene>
    <name evidence="1" type="ORF">SPI02_13180</name>
</gene>
<protein>
    <submittedName>
        <fullName evidence="1">Prepilin-type N-terminal cleavage/methylation domain-containing protein</fullName>
    </submittedName>
</protein>
<dbReference type="NCBIfam" id="NF040982">
    <property type="entry name" value="ComGD"/>
    <property type="match status" value="1"/>
</dbReference>
<proteinExistence type="predicted"/>
<evidence type="ECO:0000313" key="2">
    <source>
        <dbReference type="Proteomes" id="UP000321736"/>
    </source>
</evidence>
<comment type="caution">
    <text evidence="1">The sequence shown here is derived from an EMBL/GenBank/DDBJ whole genome shotgun (WGS) entry which is preliminary data.</text>
</comment>
<dbReference type="AlphaFoldDB" id="A0A239U235"/>
<dbReference type="GO" id="GO:0030420">
    <property type="term" value="P:establishment of competence for transformation"/>
    <property type="evidence" value="ECO:0007669"/>
    <property type="project" value="InterPro"/>
</dbReference>
<keyword evidence="2" id="KW-1185">Reference proteome</keyword>
<organism evidence="1 2">
    <name type="scientific">Staphylococcus piscifermentans</name>
    <dbReference type="NCBI Taxonomy" id="70258"/>
    <lineage>
        <taxon>Bacteria</taxon>
        <taxon>Bacillati</taxon>
        <taxon>Bacillota</taxon>
        <taxon>Bacilli</taxon>
        <taxon>Bacillales</taxon>
        <taxon>Staphylococcaceae</taxon>
        <taxon>Staphylococcus</taxon>
    </lineage>
</organism>
<accession>A0A239U235</accession>
<evidence type="ECO:0000313" key="1">
    <source>
        <dbReference type="EMBL" id="GEP84733.1"/>
    </source>
</evidence>
<dbReference type="InterPro" id="IPR016785">
    <property type="entry name" value="ComGD"/>
</dbReference>
<dbReference type="Proteomes" id="UP000321736">
    <property type="component" value="Unassembled WGS sequence"/>
</dbReference>
<dbReference type="RefSeq" id="WP_231917514.1">
    <property type="nucleotide sequence ID" value="NZ_LT906447.1"/>
</dbReference>
<name>A0A239U235_9STAP</name>
<sequence>MVKLLLARKIEAFTMLETLLVLSLISLFTFLSLSAQNQAQYTKIQSEAKAKNLASQIIYLKSKAIKDQNSITIIFNRGSKEVKVVEERNKINTIQLENGIIKDSNNMDIVTIDKEGQLNRFGSIYIKFDQTLFRFIFHIEKGSLRIEKQKV</sequence>
<reference evidence="1 2" key="1">
    <citation type="submission" date="2019-07" db="EMBL/GenBank/DDBJ databases">
        <title>Whole genome shotgun sequence of Staphylococcus piscifermentans NBRC 109625.</title>
        <authorList>
            <person name="Hosoyama A."/>
            <person name="Uohara A."/>
            <person name="Ohji S."/>
            <person name="Ichikawa N."/>
        </authorList>
    </citation>
    <scope>NUCLEOTIDE SEQUENCE [LARGE SCALE GENOMIC DNA]</scope>
    <source>
        <strain evidence="1 2">NBRC 109625</strain>
    </source>
</reference>
<dbReference type="PIRSF" id="PIRSF021292">
    <property type="entry name" value="Competence_ComGD"/>
    <property type="match status" value="1"/>
</dbReference>